<accession>F4RFF8</accession>
<reference evidence="2" key="1">
    <citation type="journal article" date="2011" name="Proc. Natl. Acad. Sci. U.S.A.">
        <title>Obligate biotrophy features unraveled by the genomic analysis of rust fungi.</title>
        <authorList>
            <person name="Duplessis S."/>
            <person name="Cuomo C.A."/>
            <person name="Lin Y.-C."/>
            <person name="Aerts A."/>
            <person name="Tisserant E."/>
            <person name="Veneault-Fourrey C."/>
            <person name="Joly D.L."/>
            <person name="Hacquard S."/>
            <person name="Amselem J."/>
            <person name="Cantarel B.L."/>
            <person name="Chiu R."/>
            <person name="Coutinho P.M."/>
            <person name="Feau N."/>
            <person name="Field M."/>
            <person name="Frey P."/>
            <person name="Gelhaye E."/>
            <person name="Goldberg J."/>
            <person name="Grabherr M.G."/>
            <person name="Kodira C.D."/>
            <person name="Kohler A."/>
            <person name="Kuees U."/>
            <person name="Lindquist E.A."/>
            <person name="Lucas S.M."/>
            <person name="Mago R."/>
            <person name="Mauceli E."/>
            <person name="Morin E."/>
            <person name="Murat C."/>
            <person name="Pangilinan J.L."/>
            <person name="Park R."/>
            <person name="Pearson M."/>
            <person name="Quesneville H."/>
            <person name="Rouhier N."/>
            <person name="Sakthikumar S."/>
            <person name="Salamov A.A."/>
            <person name="Schmutz J."/>
            <person name="Selles B."/>
            <person name="Shapiro H."/>
            <person name="Tanguay P."/>
            <person name="Tuskan G.A."/>
            <person name="Henrissat B."/>
            <person name="Van de Peer Y."/>
            <person name="Rouze P."/>
            <person name="Ellis J.G."/>
            <person name="Dodds P.N."/>
            <person name="Schein J.E."/>
            <person name="Zhong S."/>
            <person name="Hamelin R.C."/>
            <person name="Grigoriev I.V."/>
            <person name="Szabo L.J."/>
            <person name="Martin F."/>
        </authorList>
    </citation>
    <scope>NUCLEOTIDE SEQUENCE [LARGE SCALE GENOMIC DNA]</scope>
    <source>
        <strain evidence="2">98AG31 / pathotype 3-4-7</strain>
    </source>
</reference>
<name>F4RFF8_MELLP</name>
<dbReference type="RefSeq" id="XP_007407775.1">
    <property type="nucleotide sequence ID" value="XM_007407713.1"/>
</dbReference>
<proteinExistence type="predicted"/>
<dbReference type="KEGG" id="mlr:MELLADRAFT_55487"/>
<keyword evidence="2" id="KW-1185">Reference proteome</keyword>
<evidence type="ECO:0000313" key="1">
    <source>
        <dbReference type="EMBL" id="EGG08801.1"/>
    </source>
</evidence>
<dbReference type="HOGENOM" id="CLU_3087732_0_0_1"/>
<protein>
    <submittedName>
        <fullName evidence="1">Uncharacterized protein</fullName>
    </submittedName>
</protein>
<gene>
    <name evidence="1" type="ORF">MELLADRAFT_55487</name>
</gene>
<sequence>MAQATFSDVEYGREWYQGLPEVRTRALSMILHSISARIDRWCMLHRSLDNVS</sequence>
<dbReference type="Proteomes" id="UP000001072">
    <property type="component" value="Unassembled WGS sequence"/>
</dbReference>
<organism evidence="2">
    <name type="scientific">Melampsora larici-populina (strain 98AG31 / pathotype 3-4-7)</name>
    <name type="common">Poplar leaf rust fungus</name>
    <dbReference type="NCBI Taxonomy" id="747676"/>
    <lineage>
        <taxon>Eukaryota</taxon>
        <taxon>Fungi</taxon>
        <taxon>Dikarya</taxon>
        <taxon>Basidiomycota</taxon>
        <taxon>Pucciniomycotina</taxon>
        <taxon>Pucciniomycetes</taxon>
        <taxon>Pucciniales</taxon>
        <taxon>Melampsoraceae</taxon>
        <taxon>Melampsora</taxon>
    </lineage>
</organism>
<dbReference type="AlphaFoldDB" id="F4RFF8"/>
<dbReference type="InParanoid" id="F4RFF8"/>
<dbReference type="EMBL" id="GL883099">
    <property type="protein sequence ID" value="EGG08801.1"/>
    <property type="molecule type" value="Genomic_DNA"/>
</dbReference>
<evidence type="ECO:0000313" key="2">
    <source>
        <dbReference type="Proteomes" id="UP000001072"/>
    </source>
</evidence>
<dbReference type="VEuPathDB" id="FungiDB:MELLADRAFT_55487"/>
<dbReference type="GeneID" id="18928978"/>